<dbReference type="Gene3D" id="1.50.10.10">
    <property type="match status" value="1"/>
</dbReference>
<dbReference type="PANTHER" id="PTHR15108">
    <property type="entry name" value="N-ACYLGLUCOSAMINE-2-EPIMERASE"/>
    <property type="match status" value="1"/>
</dbReference>
<dbReference type="InterPro" id="IPR008928">
    <property type="entry name" value="6-hairpin_glycosidase_sf"/>
</dbReference>
<name>A0A1M4SSH2_9BACT</name>
<evidence type="ECO:0000313" key="2">
    <source>
        <dbReference type="Proteomes" id="UP000184164"/>
    </source>
</evidence>
<keyword evidence="2" id="KW-1185">Reference proteome</keyword>
<organism evidence="1 2">
    <name type="scientific">Mariniphaga anaerophila</name>
    <dbReference type="NCBI Taxonomy" id="1484053"/>
    <lineage>
        <taxon>Bacteria</taxon>
        <taxon>Pseudomonadati</taxon>
        <taxon>Bacteroidota</taxon>
        <taxon>Bacteroidia</taxon>
        <taxon>Marinilabiliales</taxon>
        <taxon>Prolixibacteraceae</taxon>
        <taxon>Mariniphaga</taxon>
    </lineage>
</organism>
<reference evidence="1 2" key="1">
    <citation type="submission" date="2016-11" db="EMBL/GenBank/DDBJ databases">
        <authorList>
            <person name="Jaros S."/>
            <person name="Januszkiewicz K."/>
            <person name="Wedrychowicz H."/>
        </authorList>
    </citation>
    <scope>NUCLEOTIDE SEQUENCE [LARGE SCALE GENOMIC DNA]</scope>
    <source>
        <strain evidence="1 2">DSM 26910</strain>
    </source>
</reference>
<dbReference type="InterPro" id="IPR012341">
    <property type="entry name" value="6hp_glycosidase-like_sf"/>
</dbReference>
<dbReference type="RefSeq" id="WP_072997987.1">
    <property type="nucleotide sequence ID" value="NZ_FQUM01000001.1"/>
</dbReference>
<accession>A0A1M4SSH2</accession>
<dbReference type="AlphaFoldDB" id="A0A1M4SSH2"/>
<gene>
    <name evidence="1" type="ORF">SAMN05444274_101125</name>
</gene>
<protein>
    <submittedName>
        <fullName evidence="1">N-acylglucosamine 2-epimerase (GlcNAc 2-epimerase)</fullName>
    </submittedName>
</protein>
<evidence type="ECO:0000313" key="1">
    <source>
        <dbReference type="EMBL" id="SHE34947.1"/>
    </source>
</evidence>
<dbReference type="OrthoDB" id="618431at2"/>
<dbReference type="STRING" id="1484053.SAMN05444274_101125"/>
<dbReference type="SUPFAM" id="SSF48208">
    <property type="entry name" value="Six-hairpin glycosidases"/>
    <property type="match status" value="1"/>
</dbReference>
<sequence>MQRKKFLKLGGGILLSPTIINDVKLFNKNKHDIFDKNSNSNHLILDRLGGMSLPELLDFHRNYLYKTYIPNWERGVDWDNGGFADSLKPGQEPDFEKKSMYYQGRAIWMFSYLYNHVTKNKLHLDAAINGRNFVVKHALLDDFRWNSILERQGNPLSGPVDHYGDIYMVLGLSELYKATSDEKDLNIAINTVHSILKRLVSPIYQHTDAHGPAMEPGIRRLGGWQHLLYSLSSLLRVKYDQEIEQIARFCVRMICEYHWIEEYKLLFEYLDINYKQYISNVSNWGGSRNLRSISGWHSIQACWMVMDEAHRVKHYPTYRHGIEMGFSTLEKCYVDGKGIITLKYPEEIPKVESEFDPWGALDDVLLFCLMVIENNHHPDIIRYYNKCFSLYHSIPDNYRPEDLLHLPRQLFYSIEIINRIIKQEGKVKNAPFD</sequence>
<dbReference type="EMBL" id="FQUM01000001">
    <property type="protein sequence ID" value="SHE34947.1"/>
    <property type="molecule type" value="Genomic_DNA"/>
</dbReference>
<dbReference type="Proteomes" id="UP000184164">
    <property type="component" value="Unassembled WGS sequence"/>
</dbReference>
<proteinExistence type="predicted"/>
<dbReference type="GO" id="GO:0005975">
    <property type="term" value="P:carbohydrate metabolic process"/>
    <property type="evidence" value="ECO:0007669"/>
    <property type="project" value="InterPro"/>
</dbReference>